<name>X0Y140_9ZZZZ</name>
<dbReference type="EMBL" id="BARS01057673">
    <property type="protein sequence ID" value="GAG42458.1"/>
    <property type="molecule type" value="Genomic_DNA"/>
</dbReference>
<dbReference type="AlphaFoldDB" id="X0Y140"/>
<evidence type="ECO:0000313" key="2">
    <source>
        <dbReference type="EMBL" id="GAG42458.1"/>
    </source>
</evidence>
<organism evidence="2">
    <name type="scientific">marine sediment metagenome</name>
    <dbReference type="NCBI Taxonomy" id="412755"/>
    <lineage>
        <taxon>unclassified sequences</taxon>
        <taxon>metagenomes</taxon>
        <taxon>ecological metagenomes</taxon>
    </lineage>
</organism>
<sequence length="30" mass="3251">MEAKEGQETRCAPNARAQSLSRRAGAAGWF</sequence>
<accession>X0Y140</accession>
<comment type="caution">
    <text evidence="2">The sequence shown here is derived from an EMBL/GenBank/DDBJ whole genome shotgun (WGS) entry which is preliminary data.</text>
</comment>
<feature type="region of interest" description="Disordered" evidence="1">
    <location>
        <begin position="1"/>
        <end position="30"/>
    </location>
</feature>
<proteinExistence type="predicted"/>
<gene>
    <name evidence="2" type="ORF">S01H1_84467</name>
</gene>
<feature type="non-terminal residue" evidence="2">
    <location>
        <position position="30"/>
    </location>
</feature>
<reference evidence="2" key="1">
    <citation type="journal article" date="2014" name="Front. Microbiol.">
        <title>High frequency of phylogenetically diverse reductive dehalogenase-homologous genes in deep subseafloor sedimentary metagenomes.</title>
        <authorList>
            <person name="Kawai M."/>
            <person name="Futagami T."/>
            <person name="Toyoda A."/>
            <person name="Takaki Y."/>
            <person name="Nishi S."/>
            <person name="Hori S."/>
            <person name="Arai W."/>
            <person name="Tsubouchi T."/>
            <person name="Morono Y."/>
            <person name="Uchiyama I."/>
            <person name="Ito T."/>
            <person name="Fujiyama A."/>
            <person name="Inagaki F."/>
            <person name="Takami H."/>
        </authorList>
    </citation>
    <scope>NUCLEOTIDE SEQUENCE</scope>
    <source>
        <strain evidence="2">Expedition CK06-06</strain>
    </source>
</reference>
<protein>
    <submittedName>
        <fullName evidence="2">Uncharacterized protein</fullName>
    </submittedName>
</protein>
<evidence type="ECO:0000256" key="1">
    <source>
        <dbReference type="SAM" id="MobiDB-lite"/>
    </source>
</evidence>